<gene>
    <name evidence="3" type="ORF">LCGC14_1169240</name>
</gene>
<evidence type="ECO:0000259" key="2">
    <source>
        <dbReference type="Pfam" id="PF01464"/>
    </source>
</evidence>
<dbReference type="InterPro" id="IPR023346">
    <property type="entry name" value="Lysozyme-like_dom_sf"/>
</dbReference>
<dbReference type="Pfam" id="PF01464">
    <property type="entry name" value="SLT"/>
    <property type="match status" value="1"/>
</dbReference>
<evidence type="ECO:0000313" key="3">
    <source>
        <dbReference type="EMBL" id="KKM97320.1"/>
    </source>
</evidence>
<dbReference type="SUPFAM" id="SSF53955">
    <property type="entry name" value="Lysozyme-like"/>
    <property type="match status" value="1"/>
</dbReference>
<accession>A0A0F9P8J6</accession>
<evidence type="ECO:0000256" key="1">
    <source>
        <dbReference type="SAM" id="Phobius"/>
    </source>
</evidence>
<name>A0A0F9P8J6_9ZZZZ</name>
<comment type="caution">
    <text evidence="3">The sequence shown here is derived from an EMBL/GenBank/DDBJ whole genome shotgun (WGS) entry which is preliminary data.</text>
</comment>
<dbReference type="AlphaFoldDB" id="A0A0F9P8J6"/>
<keyword evidence="1" id="KW-0472">Membrane</keyword>
<dbReference type="Gene3D" id="1.10.530.10">
    <property type="match status" value="1"/>
</dbReference>
<keyword evidence="1" id="KW-1133">Transmembrane helix</keyword>
<feature type="domain" description="Transglycosylase SLT" evidence="2">
    <location>
        <begin position="109"/>
        <end position="188"/>
    </location>
</feature>
<dbReference type="EMBL" id="LAZR01005762">
    <property type="protein sequence ID" value="KKM97320.1"/>
    <property type="molecule type" value="Genomic_DNA"/>
</dbReference>
<sequence>MQDMEKKWFKLFIFSMSVFIIVLVIVARWNVTLVEEVKKSGTERKSLKKYIEKIELLGKVEKIYIKDTLRQKAIALGFWELTAEYSDKYTSKEKQDCIQLIVTTDEQHGHKGFDAPLIFAWLEKESKWNPEAVSYAGAKGLTQWTDYKAWKILVSMGYPGYEKELILNPAVNLAGGLLYLHGLMNFWEWKGIKDQDLILTYTLQSYRWGSENTEKLYNLGEKANNPDNQHISWILSRREYWKEKLKYWIDDAQILAEKWEGKKDVLIDY</sequence>
<reference evidence="3" key="1">
    <citation type="journal article" date="2015" name="Nature">
        <title>Complex archaea that bridge the gap between prokaryotes and eukaryotes.</title>
        <authorList>
            <person name="Spang A."/>
            <person name="Saw J.H."/>
            <person name="Jorgensen S.L."/>
            <person name="Zaremba-Niedzwiedzka K."/>
            <person name="Martijn J."/>
            <person name="Lind A.E."/>
            <person name="van Eijk R."/>
            <person name="Schleper C."/>
            <person name="Guy L."/>
            <person name="Ettema T.J."/>
        </authorList>
    </citation>
    <scope>NUCLEOTIDE SEQUENCE</scope>
</reference>
<dbReference type="InterPro" id="IPR008258">
    <property type="entry name" value="Transglycosylase_SLT_dom_1"/>
</dbReference>
<proteinExistence type="predicted"/>
<keyword evidence="1" id="KW-0812">Transmembrane</keyword>
<organism evidence="3">
    <name type="scientific">marine sediment metagenome</name>
    <dbReference type="NCBI Taxonomy" id="412755"/>
    <lineage>
        <taxon>unclassified sequences</taxon>
        <taxon>metagenomes</taxon>
        <taxon>ecological metagenomes</taxon>
    </lineage>
</organism>
<feature type="transmembrane region" description="Helical" evidence="1">
    <location>
        <begin position="12"/>
        <end position="31"/>
    </location>
</feature>
<protein>
    <recommendedName>
        <fullName evidence="2">Transglycosylase SLT domain-containing protein</fullName>
    </recommendedName>
</protein>